<feature type="region of interest" description="Disordered" evidence="1">
    <location>
        <begin position="1"/>
        <end position="134"/>
    </location>
</feature>
<proteinExistence type="predicted"/>
<accession>A0A9P5HQ33</accession>
<feature type="compositionally biased region" description="Low complexity" evidence="1">
    <location>
        <begin position="79"/>
        <end position="90"/>
    </location>
</feature>
<protein>
    <submittedName>
        <fullName evidence="2">Uncharacterized protein</fullName>
    </submittedName>
</protein>
<evidence type="ECO:0000313" key="3">
    <source>
        <dbReference type="Proteomes" id="UP000710849"/>
    </source>
</evidence>
<evidence type="ECO:0000256" key="1">
    <source>
        <dbReference type="SAM" id="MobiDB-lite"/>
    </source>
</evidence>
<gene>
    <name evidence="2" type="ORF">EAE97_012079</name>
</gene>
<dbReference type="RefSeq" id="XP_038726562.1">
    <property type="nucleotide sequence ID" value="XM_038882593.1"/>
</dbReference>
<comment type="caution">
    <text evidence="2">The sequence shown here is derived from an EMBL/GenBank/DDBJ whole genome shotgun (WGS) entry which is preliminary data.</text>
</comment>
<name>A0A9P5HQ33_9HELO</name>
<organism evidence="2 3">
    <name type="scientific">Botrytis byssoidea</name>
    <dbReference type="NCBI Taxonomy" id="139641"/>
    <lineage>
        <taxon>Eukaryota</taxon>
        <taxon>Fungi</taxon>
        <taxon>Dikarya</taxon>
        <taxon>Ascomycota</taxon>
        <taxon>Pezizomycotina</taxon>
        <taxon>Leotiomycetes</taxon>
        <taxon>Helotiales</taxon>
        <taxon>Sclerotiniaceae</taxon>
        <taxon>Botrytis</taxon>
    </lineage>
</organism>
<feature type="region of interest" description="Disordered" evidence="1">
    <location>
        <begin position="174"/>
        <end position="193"/>
    </location>
</feature>
<dbReference type="AlphaFoldDB" id="A0A9P5HQ33"/>
<reference evidence="2 3" key="1">
    <citation type="journal article" date="2020" name="Genome Biol. Evol.">
        <title>Comparative genomics of Sclerotiniaceae.</title>
        <authorList>
            <person name="Valero Jimenez C.A."/>
            <person name="Steentjes M."/>
            <person name="Scholten O.E."/>
            <person name="Van Kan J.A.L."/>
        </authorList>
    </citation>
    <scope>NUCLEOTIDE SEQUENCE [LARGE SCALE GENOMIC DNA]</scope>
    <source>
        <strain evidence="2 3">MUCL 94</strain>
    </source>
</reference>
<dbReference type="GeneID" id="62155666"/>
<dbReference type="Proteomes" id="UP000710849">
    <property type="component" value="Unassembled WGS sequence"/>
</dbReference>
<feature type="compositionally biased region" description="Basic and acidic residues" evidence="1">
    <location>
        <begin position="46"/>
        <end position="58"/>
    </location>
</feature>
<dbReference type="EMBL" id="RCSW01000049">
    <property type="protein sequence ID" value="KAF7916841.1"/>
    <property type="molecule type" value="Genomic_DNA"/>
</dbReference>
<sequence>MGMVAISRRHKRRKGDYGKKEKRTEDEGSLVDGEAHDENCFFSDVNNDKNLGDLHGSSDDGINNSKDHSSAEEDDTGFNENNNNEYNNENDGQMKDEDDGQASDEGDHNNEDKESNEDEDEDDSQIEKPTSEIHNGFEIFESLSVFSRNGLELEQDHDVYSTLSNLECAGKTGMSSKDNGQISSSPPTYQHHTPRYLSSISIEMGLVDDEDLVETRKSNIS</sequence>
<feature type="compositionally biased region" description="Acidic residues" evidence="1">
    <location>
        <begin position="114"/>
        <end position="124"/>
    </location>
</feature>
<evidence type="ECO:0000313" key="2">
    <source>
        <dbReference type="EMBL" id="KAF7916841.1"/>
    </source>
</evidence>
<keyword evidence="3" id="KW-1185">Reference proteome</keyword>
<feature type="compositionally biased region" description="Basic and acidic residues" evidence="1">
    <location>
        <begin position="15"/>
        <end position="26"/>
    </location>
</feature>